<comment type="caution">
    <text evidence="3">The sequence shown here is derived from an EMBL/GenBank/DDBJ whole genome shotgun (WGS) entry which is preliminary data.</text>
</comment>
<dbReference type="InterPro" id="IPR001466">
    <property type="entry name" value="Beta-lactam-related"/>
</dbReference>
<feature type="domain" description="Beta-lactamase-related" evidence="2">
    <location>
        <begin position="49"/>
        <end position="338"/>
    </location>
</feature>
<feature type="chain" id="PRO_5046976088" evidence="1">
    <location>
        <begin position="27"/>
        <end position="375"/>
    </location>
</feature>
<feature type="signal peptide" evidence="1">
    <location>
        <begin position="1"/>
        <end position="26"/>
    </location>
</feature>
<evidence type="ECO:0000256" key="1">
    <source>
        <dbReference type="SAM" id="SignalP"/>
    </source>
</evidence>
<evidence type="ECO:0000313" key="3">
    <source>
        <dbReference type="EMBL" id="MBO2459607.1"/>
    </source>
</evidence>
<dbReference type="RefSeq" id="WP_208242441.1">
    <property type="nucleotide sequence ID" value="NZ_JAGEPF010000011.1"/>
</dbReference>
<gene>
    <name evidence="3" type="ORF">J4709_18690</name>
</gene>
<dbReference type="InterPro" id="IPR023650">
    <property type="entry name" value="Beta-lactam_class-A_AS"/>
</dbReference>
<dbReference type="Gene3D" id="3.40.710.10">
    <property type="entry name" value="DD-peptidase/beta-lactamase superfamily"/>
    <property type="match status" value="1"/>
</dbReference>
<sequence length="375" mass="38814">MASVRATALGIACGLAVLAGAVPANADGLTAVQALQAGVTQGLADGYPAVIGLVRQGDTVQTVSGGVNDRATGAAADPSARFRIGSVTKTFIAATLLKLEAQGKLSLDDTVARWLPGVVDANGNDGTKITIRELLNMTSGLPEVFNKLPRSAFTSTTRYTPRQLLDLALRSKPTAAPGTTVGYTNTAYIAAGMIIQAVTGTDPATAVKDLVIDPLGLTETTFPTTDDMPGNYIHGYAVPLIWIGTNVPYTDVSTSNVTITGAAGAMISTSRDLAAFFRALMDGTLLPPAQRQELTTGVQEGTTDNYFDLGIETLATACGPMYVKNGLVPGYVTYAAANADGTKEVVLEGTEDNLSEGTNGQVHLYNALKNAYCAS</sequence>
<reference evidence="3 4" key="1">
    <citation type="submission" date="2021-03" db="EMBL/GenBank/DDBJ databases">
        <title>Actinomadura violae sp. nov., isolated from lichen in Thailand.</title>
        <authorList>
            <person name="Kanchanasin P."/>
            <person name="Saeng-In P."/>
            <person name="Phongsopitanun W."/>
            <person name="Yuki M."/>
            <person name="Kudo T."/>
            <person name="Ohkuma M."/>
            <person name="Tanasupawat S."/>
        </authorList>
    </citation>
    <scope>NUCLEOTIDE SEQUENCE [LARGE SCALE GENOMIC DNA]</scope>
    <source>
        <strain evidence="3 4">LCR2-06</strain>
    </source>
</reference>
<keyword evidence="1" id="KW-0732">Signal</keyword>
<dbReference type="Proteomes" id="UP000680206">
    <property type="component" value="Unassembled WGS sequence"/>
</dbReference>
<evidence type="ECO:0000259" key="2">
    <source>
        <dbReference type="Pfam" id="PF00144"/>
    </source>
</evidence>
<proteinExistence type="predicted"/>
<dbReference type="SUPFAM" id="SSF56601">
    <property type="entry name" value="beta-lactamase/transpeptidase-like"/>
    <property type="match status" value="1"/>
</dbReference>
<dbReference type="InterPro" id="IPR012338">
    <property type="entry name" value="Beta-lactam/transpept-like"/>
</dbReference>
<dbReference type="PANTHER" id="PTHR46825">
    <property type="entry name" value="D-ALANYL-D-ALANINE-CARBOXYPEPTIDASE/ENDOPEPTIDASE AMPH"/>
    <property type="match status" value="1"/>
</dbReference>
<organism evidence="3 4">
    <name type="scientific">Actinomadura violacea</name>
    <dbReference type="NCBI Taxonomy" id="2819934"/>
    <lineage>
        <taxon>Bacteria</taxon>
        <taxon>Bacillati</taxon>
        <taxon>Actinomycetota</taxon>
        <taxon>Actinomycetes</taxon>
        <taxon>Streptosporangiales</taxon>
        <taxon>Thermomonosporaceae</taxon>
        <taxon>Actinomadura</taxon>
    </lineage>
</organism>
<evidence type="ECO:0000313" key="4">
    <source>
        <dbReference type="Proteomes" id="UP000680206"/>
    </source>
</evidence>
<dbReference type="Pfam" id="PF00144">
    <property type="entry name" value="Beta-lactamase"/>
    <property type="match status" value="1"/>
</dbReference>
<accession>A0ABS3RS80</accession>
<dbReference type="PROSITE" id="PS00146">
    <property type="entry name" value="BETA_LACTAMASE_A"/>
    <property type="match status" value="1"/>
</dbReference>
<dbReference type="EMBL" id="JAGEPF010000011">
    <property type="protein sequence ID" value="MBO2459607.1"/>
    <property type="molecule type" value="Genomic_DNA"/>
</dbReference>
<dbReference type="PANTHER" id="PTHR46825:SF7">
    <property type="entry name" value="D-ALANYL-D-ALANINE CARBOXYPEPTIDASE"/>
    <property type="match status" value="1"/>
</dbReference>
<dbReference type="InterPro" id="IPR050491">
    <property type="entry name" value="AmpC-like"/>
</dbReference>
<protein>
    <submittedName>
        <fullName evidence="3">Beta-lactamase family protein</fullName>
    </submittedName>
</protein>
<name>A0ABS3RS80_9ACTN</name>
<keyword evidence="4" id="KW-1185">Reference proteome</keyword>